<evidence type="ECO:0000256" key="2">
    <source>
        <dbReference type="ARBA" id="ARBA00004613"/>
    </source>
</evidence>
<comment type="caution">
    <text evidence="10">The sequence shown here is derived from an EMBL/GenBank/DDBJ whole genome shotgun (WGS) entry which is preliminary data.</text>
</comment>
<evidence type="ECO:0000313" key="11">
    <source>
        <dbReference type="Proteomes" id="UP001596103"/>
    </source>
</evidence>
<evidence type="ECO:0000313" key="10">
    <source>
        <dbReference type="EMBL" id="MFC5429102.1"/>
    </source>
</evidence>
<feature type="domain" description="Flagellar basal-body/hook protein C-terminal" evidence="7">
    <location>
        <begin position="630"/>
        <end position="667"/>
    </location>
</feature>
<keyword evidence="5" id="KW-0964">Secreted</keyword>
<feature type="domain" description="Flagellar hook-associated protein FlgK helical" evidence="9">
    <location>
        <begin position="94"/>
        <end position="329"/>
    </location>
</feature>
<keyword evidence="11" id="KW-1185">Reference proteome</keyword>
<comment type="similarity">
    <text evidence="3">Belongs to the flagella basal body rod proteins family.</text>
</comment>
<keyword evidence="10" id="KW-0966">Cell projection</keyword>
<evidence type="ECO:0000256" key="4">
    <source>
        <dbReference type="ARBA" id="ARBA00016244"/>
    </source>
</evidence>
<dbReference type="Pfam" id="PF06429">
    <property type="entry name" value="Flg_bbr_C"/>
    <property type="match status" value="1"/>
</dbReference>
<comment type="subcellular location">
    <subcellularLocation>
        <location evidence="1">Bacterial flagellum</location>
    </subcellularLocation>
    <subcellularLocation>
        <location evidence="2">Secreted</location>
    </subcellularLocation>
</comment>
<name>A0ABW0J7Q7_9BURK</name>
<dbReference type="InterPro" id="IPR053927">
    <property type="entry name" value="FlgK_helical"/>
</dbReference>
<evidence type="ECO:0000256" key="3">
    <source>
        <dbReference type="ARBA" id="ARBA00009677"/>
    </source>
</evidence>
<gene>
    <name evidence="10" type="primary">flgK</name>
    <name evidence="10" type="ORF">ACFPTO_09850</name>
</gene>
<evidence type="ECO:0000259" key="8">
    <source>
        <dbReference type="Pfam" id="PF21159"/>
    </source>
</evidence>
<dbReference type="InterPro" id="IPR002371">
    <property type="entry name" value="FlgK"/>
</dbReference>
<dbReference type="RefSeq" id="WP_377711169.1">
    <property type="nucleotide sequence ID" value="NZ_JBHSMP010000013.1"/>
</dbReference>
<feature type="domain" description="Flagellar hook-associated protein 1 D3" evidence="8">
    <location>
        <begin position="447"/>
        <end position="560"/>
    </location>
</feature>
<evidence type="ECO:0000256" key="1">
    <source>
        <dbReference type="ARBA" id="ARBA00004365"/>
    </source>
</evidence>
<dbReference type="PRINTS" id="PR01005">
    <property type="entry name" value="FLGHOOKAP1"/>
</dbReference>
<evidence type="ECO:0000256" key="6">
    <source>
        <dbReference type="ARBA" id="ARBA00023143"/>
    </source>
</evidence>
<keyword evidence="10" id="KW-0282">Flagellum</keyword>
<dbReference type="EMBL" id="JBHSMP010000013">
    <property type="protein sequence ID" value="MFC5429102.1"/>
    <property type="molecule type" value="Genomic_DNA"/>
</dbReference>
<accession>A0ABW0J7Q7</accession>
<dbReference type="PANTHER" id="PTHR30033:SF1">
    <property type="entry name" value="FLAGELLAR HOOK-ASSOCIATED PROTEIN 1"/>
    <property type="match status" value="1"/>
</dbReference>
<dbReference type="NCBIfam" id="TIGR02492">
    <property type="entry name" value="flgK_ends"/>
    <property type="match status" value="1"/>
</dbReference>
<evidence type="ECO:0000256" key="5">
    <source>
        <dbReference type="ARBA" id="ARBA00022525"/>
    </source>
</evidence>
<sequence>MTTNIFSIGLSGLQAAQIGIATSSENISNSTTAGYNVERPDYAESNGQNTGSGYLGNGVTTQSVERAYSQYLTTQLNNAQATNSSITASYTLAQQLSNLVGSPTSGIAASITSFFSGLQNVANSPNDSAARQTALSDAQTLADQINSAGQQYSQMRQSVNTQLSEAVTQINTYSKQIADLNTQITAASATGQPPNQLLDQRDLAVANLSKVVGVSVVQNSGGYSVFLGNGQPLVVSAQNYSLTTQPSNSNGAELSVAWAGGAGSNTTPQQLTSAALQGGTLGGLVSFVTQTLDPAEAKLGAIATSFAGQVNAQNALGLNLGGTAGIALFNVNPALVTGHATNTGNGVVTVALTNASQPSTDTFTLGYSTASGTGTYTLTDTTTNLSWTTTTAPSTITPFAPAGSGLSITSTGTMNSGDAYTIQPTGNALDSFSLATTDPAAIAATAPVLVSASVGNTGSGSVTGGTVTAGYAVPATPFTVTYNAATGTLTGFATGTTITYSTPGSTTTSSVTINPPGVTGVPYNPATGNSYTITDPTDGVTNVSFTMTGTPANNDKFTIVANPGGAQDGRNALLLSNLTSSTTLNGTATLTSAYASYVNSIGNTATLLQANSTSQQSLVSQITSQQQSVQGVNMDEEAAKLLQYQQLYQANSKVIQTAASLFQTLIGIIQ</sequence>
<proteinExistence type="inferred from homology"/>
<evidence type="ECO:0000259" key="9">
    <source>
        <dbReference type="Pfam" id="PF22638"/>
    </source>
</evidence>
<dbReference type="InterPro" id="IPR049474">
    <property type="entry name" value="FlgK_D3"/>
</dbReference>
<dbReference type="InterPro" id="IPR010930">
    <property type="entry name" value="Flg_bb/hook_C_dom"/>
</dbReference>
<dbReference type="Pfam" id="PF22638">
    <property type="entry name" value="FlgK_D1"/>
    <property type="match status" value="1"/>
</dbReference>
<reference evidence="11" key="1">
    <citation type="journal article" date="2019" name="Int. J. Syst. Evol. Microbiol.">
        <title>The Global Catalogue of Microorganisms (GCM) 10K type strain sequencing project: providing services to taxonomists for standard genome sequencing and annotation.</title>
        <authorList>
            <consortium name="The Broad Institute Genomics Platform"/>
            <consortium name="The Broad Institute Genome Sequencing Center for Infectious Disease"/>
            <person name="Wu L."/>
            <person name="Ma J."/>
        </authorList>
    </citation>
    <scope>NUCLEOTIDE SEQUENCE [LARGE SCALE GENOMIC DNA]</scope>
    <source>
        <strain evidence="11">CCUG 56042</strain>
    </source>
</reference>
<dbReference type="Pfam" id="PF21159">
    <property type="entry name" value="FlgK_2nd"/>
    <property type="match status" value="1"/>
</dbReference>
<dbReference type="Proteomes" id="UP001596103">
    <property type="component" value="Unassembled WGS sequence"/>
</dbReference>
<keyword evidence="10" id="KW-0969">Cilium</keyword>
<dbReference type="PANTHER" id="PTHR30033">
    <property type="entry name" value="FLAGELLAR HOOK-ASSOCIATED PROTEIN 1"/>
    <property type="match status" value="1"/>
</dbReference>
<protein>
    <recommendedName>
        <fullName evidence="4">Flagellar hook-associated protein 1</fullName>
    </recommendedName>
</protein>
<evidence type="ECO:0000259" key="7">
    <source>
        <dbReference type="Pfam" id="PF06429"/>
    </source>
</evidence>
<keyword evidence="6" id="KW-0975">Bacterial flagellum</keyword>
<organism evidence="10 11">
    <name type="scientific">Paraburkholderia denitrificans</name>
    <dbReference type="NCBI Taxonomy" id="694025"/>
    <lineage>
        <taxon>Bacteria</taxon>
        <taxon>Pseudomonadati</taxon>
        <taxon>Pseudomonadota</taxon>
        <taxon>Betaproteobacteria</taxon>
        <taxon>Burkholderiales</taxon>
        <taxon>Burkholderiaceae</taxon>
        <taxon>Paraburkholderia</taxon>
    </lineage>
</organism>
<dbReference type="SUPFAM" id="SSF64518">
    <property type="entry name" value="Phase 1 flagellin"/>
    <property type="match status" value="2"/>
</dbReference>